<dbReference type="InterPro" id="IPR009075">
    <property type="entry name" value="AcylCo_DH/oxidase_C"/>
</dbReference>
<organism evidence="9 10">
    <name type="scientific">Corynebacterium sphenisci DSM 44792</name>
    <dbReference type="NCBI Taxonomy" id="1437874"/>
    <lineage>
        <taxon>Bacteria</taxon>
        <taxon>Bacillati</taxon>
        <taxon>Actinomycetota</taxon>
        <taxon>Actinomycetes</taxon>
        <taxon>Mycobacteriales</taxon>
        <taxon>Corynebacteriaceae</taxon>
        <taxon>Corynebacterium</taxon>
    </lineage>
</organism>
<dbReference type="Pfam" id="PF00441">
    <property type="entry name" value="Acyl-CoA_dh_1"/>
    <property type="match status" value="1"/>
</dbReference>
<evidence type="ECO:0000259" key="7">
    <source>
        <dbReference type="Pfam" id="PF02770"/>
    </source>
</evidence>
<name>A0A1L7CWN4_9CORY</name>
<dbReference type="Gene3D" id="1.10.540.10">
    <property type="entry name" value="Acyl-CoA dehydrogenase/oxidase, N-terminal domain"/>
    <property type="match status" value="1"/>
</dbReference>
<evidence type="ECO:0000256" key="3">
    <source>
        <dbReference type="ARBA" id="ARBA00022630"/>
    </source>
</evidence>
<dbReference type="Pfam" id="PF02771">
    <property type="entry name" value="Acyl-CoA_dh_N"/>
    <property type="match status" value="1"/>
</dbReference>
<evidence type="ECO:0000313" key="10">
    <source>
        <dbReference type="Proteomes" id="UP000185469"/>
    </source>
</evidence>
<keyword evidence="10" id="KW-1185">Reference proteome</keyword>
<protein>
    <submittedName>
        <fullName evidence="9">Acyl-CoA dehydrogenase</fullName>
    </submittedName>
</protein>
<dbReference type="InterPro" id="IPR036250">
    <property type="entry name" value="AcylCo_DH-like_C"/>
</dbReference>
<dbReference type="Gene3D" id="1.20.140.10">
    <property type="entry name" value="Butyryl-CoA Dehydrogenase, subunit A, domain 3"/>
    <property type="match status" value="1"/>
</dbReference>
<dbReference type="GO" id="GO:0050660">
    <property type="term" value="F:flavin adenine dinucleotide binding"/>
    <property type="evidence" value="ECO:0007669"/>
    <property type="project" value="InterPro"/>
</dbReference>
<dbReference type="CDD" id="cd00567">
    <property type="entry name" value="ACAD"/>
    <property type="match status" value="1"/>
</dbReference>
<dbReference type="OrthoDB" id="8876745at2"/>
<dbReference type="FunFam" id="1.20.140.10:FF:000012">
    <property type="entry name" value="Acyl-CoA dehydrogenase fadE12"/>
    <property type="match status" value="1"/>
</dbReference>
<comment type="similarity">
    <text evidence="2 5">Belongs to the acyl-CoA dehydrogenase family.</text>
</comment>
<feature type="domain" description="Acyl-CoA dehydrogenase/oxidase N-terminal" evidence="8">
    <location>
        <begin position="12"/>
        <end position="123"/>
    </location>
</feature>
<dbReference type="GO" id="GO:0003995">
    <property type="term" value="F:acyl-CoA dehydrogenase activity"/>
    <property type="evidence" value="ECO:0007669"/>
    <property type="project" value="TreeGrafter"/>
</dbReference>
<keyword evidence="4 5" id="KW-0274">FAD</keyword>
<evidence type="ECO:0000259" key="6">
    <source>
        <dbReference type="Pfam" id="PF00441"/>
    </source>
</evidence>
<dbReference type="InterPro" id="IPR046373">
    <property type="entry name" value="Acyl-CoA_Oxase/DH_mid-dom_sf"/>
</dbReference>
<dbReference type="STRING" id="1437874.CSPHI_03500"/>
<feature type="domain" description="Acyl-CoA dehydrogenase/oxidase C-terminal" evidence="6">
    <location>
        <begin position="236"/>
        <end position="384"/>
    </location>
</feature>
<dbReference type="KEGG" id="csph:CSPHI_03500"/>
<gene>
    <name evidence="9" type="ORF">CSPHI_03500</name>
</gene>
<dbReference type="AlphaFoldDB" id="A0A1L7CWN4"/>
<evidence type="ECO:0000256" key="1">
    <source>
        <dbReference type="ARBA" id="ARBA00001974"/>
    </source>
</evidence>
<sequence length="391" mass="41230">MGPDATLHLTDTDERRQLRESARGLAAGYGLDYMIEKADAGDYPRELWDEAGRLGFIGVNIPEAYGGGGAGIAELAIVEEEFAAQGAGLLMLVVSPAINGTIISAFGTEEQKKTYLPGIASGEYIAAFAITEPDAGTNSHAITTTARKVGGQWVLSGTKTYISGVDQASGVLVVATIADEATGKRRPALFMVPTDAPGFTATRIPMEVKLAEWQYQLFLDEVKLPADALIGSAEAGLPQLFMGLNPERILATAMATGMARHALDVAVAYARERGVFGQPIGAHQGLAHPLAQCRIELEMAQLMGAKAAALFDAGLPMEAADAANMAKYAAGEICAKSLDQAVQTLGGNGLASEYKLARMLPASRLPRIAPVSREMLLNYVAQNMMGLPKSY</sequence>
<accession>A0A1L7CWN4</accession>
<dbReference type="InterPro" id="IPR006091">
    <property type="entry name" value="Acyl-CoA_Oxase/DH_mid-dom"/>
</dbReference>
<keyword evidence="5" id="KW-0560">Oxidoreductase</keyword>
<reference evidence="9 10" key="1">
    <citation type="submission" date="2014-08" db="EMBL/GenBank/DDBJ databases">
        <title>Complete genome sequence of Corynebacterium sphenisci CECT 5990(T) (=DSM 44792(T)), isolated from healthy wild penguins.</title>
        <authorList>
            <person name="Ruckert C."/>
            <person name="Albersmeier A."/>
            <person name="Winkler A."/>
            <person name="Kalinowski J."/>
        </authorList>
    </citation>
    <scope>NUCLEOTIDE SEQUENCE [LARGE SCALE GENOMIC DNA]</scope>
    <source>
        <strain evidence="9 10">DSM 44792</strain>
    </source>
</reference>
<evidence type="ECO:0000259" key="8">
    <source>
        <dbReference type="Pfam" id="PF02771"/>
    </source>
</evidence>
<dbReference type="InterPro" id="IPR009100">
    <property type="entry name" value="AcylCoA_DH/oxidase_NM_dom_sf"/>
</dbReference>
<comment type="cofactor">
    <cofactor evidence="1 5">
        <name>FAD</name>
        <dbReference type="ChEBI" id="CHEBI:57692"/>
    </cofactor>
</comment>
<evidence type="ECO:0000313" key="9">
    <source>
        <dbReference type="EMBL" id="APT90286.1"/>
    </source>
</evidence>
<dbReference type="InterPro" id="IPR037069">
    <property type="entry name" value="AcylCoA_DH/ox_N_sf"/>
</dbReference>
<dbReference type="PIRSF" id="PIRSF016578">
    <property type="entry name" value="HsaA"/>
    <property type="match status" value="1"/>
</dbReference>
<evidence type="ECO:0000256" key="4">
    <source>
        <dbReference type="ARBA" id="ARBA00022827"/>
    </source>
</evidence>
<dbReference type="Pfam" id="PF02770">
    <property type="entry name" value="Acyl-CoA_dh_M"/>
    <property type="match status" value="1"/>
</dbReference>
<dbReference type="RefSeq" id="WP_075691508.1">
    <property type="nucleotide sequence ID" value="NZ_CP009248.1"/>
</dbReference>
<dbReference type="SUPFAM" id="SSF47203">
    <property type="entry name" value="Acyl-CoA dehydrogenase C-terminal domain-like"/>
    <property type="match status" value="1"/>
</dbReference>
<evidence type="ECO:0000256" key="5">
    <source>
        <dbReference type="RuleBase" id="RU362125"/>
    </source>
</evidence>
<evidence type="ECO:0000256" key="2">
    <source>
        <dbReference type="ARBA" id="ARBA00009347"/>
    </source>
</evidence>
<dbReference type="Gene3D" id="2.40.110.10">
    <property type="entry name" value="Butyryl-CoA Dehydrogenase, subunit A, domain 2"/>
    <property type="match status" value="1"/>
</dbReference>
<dbReference type="EMBL" id="CP009248">
    <property type="protein sequence ID" value="APT90286.1"/>
    <property type="molecule type" value="Genomic_DNA"/>
</dbReference>
<dbReference type="SUPFAM" id="SSF56645">
    <property type="entry name" value="Acyl-CoA dehydrogenase NM domain-like"/>
    <property type="match status" value="1"/>
</dbReference>
<dbReference type="PANTHER" id="PTHR43884">
    <property type="entry name" value="ACYL-COA DEHYDROGENASE"/>
    <property type="match status" value="1"/>
</dbReference>
<keyword evidence="3 5" id="KW-0285">Flavoprotein</keyword>
<feature type="domain" description="Acyl-CoA oxidase/dehydrogenase middle" evidence="7">
    <location>
        <begin position="127"/>
        <end position="206"/>
    </location>
</feature>
<dbReference type="InterPro" id="IPR013786">
    <property type="entry name" value="AcylCoA_DH/ox_N"/>
</dbReference>
<dbReference type="Proteomes" id="UP000185469">
    <property type="component" value="Chromosome"/>
</dbReference>
<dbReference type="PANTHER" id="PTHR43884:SF12">
    <property type="entry name" value="ISOVALERYL-COA DEHYDROGENASE, MITOCHONDRIAL-RELATED"/>
    <property type="match status" value="1"/>
</dbReference>
<proteinExistence type="inferred from homology"/>